<dbReference type="Proteomes" id="UP000324758">
    <property type="component" value="Unassembled WGS sequence"/>
</dbReference>
<reference evidence="2 3" key="1">
    <citation type="submission" date="2019-08" db="EMBL/GenBank/DDBJ databases">
        <title>Bradyrhizobium hipponensis sp. nov., a rhizobium isolated from a Lupinus angustifolius root nodule in Tunisia.</title>
        <authorList>
            <person name="Off K."/>
            <person name="Rejili M."/>
            <person name="Mars M."/>
            <person name="Brachmann A."/>
            <person name="Marin M."/>
        </authorList>
    </citation>
    <scope>NUCLEOTIDE SEQUENCE [LARGE SCALE GENOMIC DNA]</scope>
    <source>
        <strain evidence="2 3">CTAW71</strain>
    </source>
</reference>
<dbReference type="OrthoDB" id="8235355at2"/>
<gene>
    <name evidence="2" type="ORF">FXB40_05160</name>
</gene>
<dbReference type="AlphaFoldDB" id="A0A5D3KL66"/>
<evidence type="ECO:0000313" key="2">
    <source>
        <dbReference type="EMBL" id="TYL98647.1"/>
    </source>
</evidence>
<name>A0A5D3KL66_9BRAD</name>
<organism evidence="2 3">
    <name type="scientific">Bradyrhizobium rifense</name>
    <dbReference type="NCBI Taxonomy" id="515499"/>
    <lineage>
        <taxon>Bacteria</taxon>
        <taxon>Pseudomonadati</taxon>
        <taxon>Pseudomonadota</taxon>
        <taxon>Alphaproteobacteria</taxon>
        <taxon>Hyphomicrobiales</taxon>
        <taxon>Nitrobacteraceae</taxon>
        <taxon>Bradyrhizobium</taxon>
    </lineage>
</organism>
<keyword evidence="1" id="KW-0732">Signal</keyword>
<feature type="signal peptide" evidence="1">
    <location>
        <begin position="1"/>
        <end position="21"/>
    </location>
</feature>
<feature type="chain" id="PRO_5022996709" evidence="1">
    <location>
        <begin position="22"/>
        <end position="107"/>
    </location>
</feature>
<dbReference type="RefSeq" id="WP_148771124.1">
    <property type="nucleotide sequence ID" value="NZ_VSSS01000011.1"/>
</dbReference>
<comment type="caution">
    <text evidence="2">The sequence shown here is derived from an EMBL/GenBank/DDBJ whole genome shotgun (WGS) entry which is preliminary data.</text>
</comment>
<accession>A0A5D3KL66</accession>
<sequence>MICKTYLAAALAALICAPALADDLSPKIAAQLISPNAEIHISWISPASDLEGRTIEVVCGEVTVRDPRGFDTSTFAYVIDDDKLLVAWQEQWMKEPDPQGYRKVMRY</sequence>
<proteinExistence type="predicted"/>
<keyword evidence="3" id="KW-1185">Reference proteome</keyword>
<dbReference type="EMBL" id="VSSS01000011">
    <property type="protein sequence ID" value="TYL98647.1"/>
    <property type="molecule type" value="Genomic_DNA"/>
</dbReference>
<protein>
    <submittedName>
        <fullName evidence="2">Uncharacterized protein</fullName>
    </submittedName>
</protein>
<evidence type="ECO:0000256" key="1">
    <source>
        <dbReference type="SAM" id="SignalP"/>
    </source>
</evidence>
<evidence type="ECO:0000313" key="3">
    <source>
        <dbReference type="Proteomes" id="UP000324758"/>
    </source>
</evidence>